<protein>
    <submittedName>
        <fullName evidence="8">ABC-type Na+ efflux pump, permease component</fullName>
    </submittedName>
</protein>
<dbReference type="Proteomes" id="UP000009311">
    <property type="component" value="Unassembled WGS sequence"/>
</dbReference>
<evidence type="ECO:0000256" key="4">
    <source>
        <dbReference type="ARBA" id="ARBA00022989"/>
    </source>
</evidence>
<evidence type="ECO:0000256" key="6">
    <source>
        <dbReference type="SAM" id="Phobius"/>
    </source>
</evidence>
<comment type="caution">
    <text evidence="8">The sequence shown here is derived from an EMBL/GenBank/DDBJ whole genome shotgun (WGS) entry which is preliminary data.</text>
</comment>
<dbReference type="GO" id="GO:0140359">
    <property type="term" value="F:ABC-type transporter activity"/>
    <property type="evidence" value="ECO:0007669"/>
    <property type="project" value="InterPro"/>
</dbReference>
<dbReference type="AlphaFoldDB" id="I7KKW0"/>
<comment type="subcellular location">
    <subcellularLocation>
        <location evidence="1">Cell membrane</location>
        <topology evidence="1">Multi-pass membrane protein</topology>
    </subcellularLocation>
</comment>
<evidence type="ECO:0000259" key="7">
    <source>
        <dbReference type="Pfam" id="PF12698"/>
    </source>
</evidence>
<sequence>MNKTWIVAKETYLRAVKNWSFLLMVLSPIIFILFSAGIGYISGKNTASAFESSTSDKIGLISSQKQVTASLGKQYKSYDNIAQAKKAYHKEKIKGYLEIKQENGQLHATYYSDKSLSAEEKQALQIPLNTIQQNKNVIEAKLSQKQIQSLSKQVIFNEKISSNKAKDQKEGQKFAKKAVFYVLLFGLYFIVLTYSQIISSDIAKEKGTKIMEIIFSSMPGENYFDGKIIGIIGEVITHILIYVISGLAGYYILLKTDFFTSFINQAKPFLNEIMANFWSWSLVFVILDIFLFIVYSAICGALVNKAEDANKAAQPLTILVVIGFILGITFANSPDNPLIVISSYIPFISSFTMPLRIISGDVASWKIFISAAILVIFTIVSFIAIRRFYPRLVLQTDETSFFKRIKRALQSNK</sequence>
<dbReference type="InterPro" id="IPR051449">
    <property type="entry name" value="ABC-2_transporter_component"/>
</dbReference>
<keyword evidence="9" id="KW-1185">Reference proteome</keyword>
<accession>I7KKW0</accession>
<dbReference type="PANTHER" id="PTHR30294:SF29">
    <property type="entry name" value="MULTIDRUG ABC TRANSPORTER PERMEASE YBHS-RELATED"/>
    <property type="match status" value="1"/>
</dbReference>
<evidence type="ECO:0000256" key="3">
    <source>
        <dbReference type="ARBA" id="ARBA00022692"/>
    </source>
</evidence>
<evidence type="ECO:0000256" key="1">
    <source>
        <dbReference type="ARBA" id="ARBA00004651"/>
    </source>
</evidence>
<keyword evidence="4 6" id="KW-1133">Transmembrane helix</keyword>
<feature type="transmembrane region" description="Helical" evidence="6">
    <location>
        <begin position="313"/>
        <end position="331"/>
    </location>
</feature>
<reference evidence="8 9" key="1">
    <citation type="submission" date="2012-06" db="EMBL/GenBank/DDBJ databases">
        <title>Draft Genome Sequence of Lactobacillus pasteurii CRBIP 24.76T.</title>
        <authorList>
            <person name="Cousin S."/>
            <person name="Bouchier C."/>
            <person name="Loux V."/>
            <person name="Ma L."/>
            <person name="Creno S."/>
            <person name="Bizet C."/>
            <person name="Clermont D."/>
        </authorList>
    </citation>
    <scope>NUCLEOTIDE SEQUENCE [LARGE SCALE GENOMIC DNA]</scope>
    <source>
        <strain evidence="9">CRBIP 24.76T</strain>
    </source>
</reference>
<evidence type="ECO:0000313" key="8">
    <source>
        <dbReference type="EMBL" id="CCI84849.1"/>
    </source>
</evidence>
<dbReference type="eggNOG" id="COG1668">
    <property type="taxonomic scope" value="Bacteria"/>
</dbReference>
<evidence type="ECO:0000256" key="2">
    <source>
        <dbReference type="ARBA" id="ARBA00022475"/>
    </source>
</evidence>
<feature type="transmembrane region" description="Helical" evidence="6">
    <location>
        <begin position="365"/>
        <end position="385"/>
    </location>
</feature>
<keyword evidence="2" id="KW-1003">Cell membrane</keyword>
<feature type="transmembrane region" description="Helical" evidence="6">
    <location>
        <begin position="228"/>
        <end position="254"/>
    </location>
</feature>
<dbReference type="InterPro" id="IPR013525">
    <property type="entry name" value="ABC2_TM"/>
</dbReference>
<gene>
    <name evidence="8" type="ORF">BN53_01860</name>
</gene>
<dbReference type="PATRIC" id="fig|1423790.3.peg.940"/>
<dbReference type="GO" id="GO:0005886">
    <property type="term" value="C:plasma membrane"/>
    <property type="evidence" value="ECO:0007669"/>
    <property type="project" value="UniProtKB-SubCell"/>
</dbReference>
<dbReference type="PANTHER" id="PTHR30294">
    <property type="entry name" value="MEMBRANE COMPONENT OF ABC TRANSPORTER YHHJ-RELATED"/>
    <property type="match status" value="1"/>
</dbReference>
<evidence type="ECO:0000313" key="9">
    <source>
        <dbReference type="Proteomes" id="UP000009311"/>
    </source>
</evidence>
<name>I7KKW0_9LACO</name>
<keyword evidence="3 6" id="KW-0812">Transmembrane</keyword>
<proteinExistence type="predicted"/>
<feature type="transmembrane region" description="Helical" evidence="6">
    <location>
        <begin position="178"/>
        <end position="197"/>
    </location>
</feature>
<dbReference type="STRING" id="1423790.BN53_01860"/>
<feature type="transmembrane region" description="Helical" evidence="6">
    <location>
        <begin position="20"/>
        <end position="41"/>
    </location>
</feature>
<dbReference type="OrthoDB" id="9768837at2"/>
<dbReference type="EMBL" id="CAKD01000013">
    <property type="protein sequence ID" value="CCI84849.1"/>
    <property type="molecule type" value="Genomic_DNA"/>
</dbReference>
<evidence type="ECO:0000256" key="5">
    <source>
        <dbReference type="ARBA" id="ARBA00023136"/>
    </source>
</evidence>
<keyword evidence="5 6" id="KW-0472">Membrane</keyword>
<feature type="domain" description="ABC-2 type transporter transmembrane" evidence="7">
    <location>
        <begin position="19"/>
        <end position="384"/>
    </location>
</feature>
<feature type="transmembrane region" description="Helical" evidence="6">
    <location>
        <begin position="275"/>
        <end position="298"/>
    </location>
</feature>
<dbReference type="RefSeq" id="WP_009559402.1">
    <property type="nucleotide sequence ID" value="NZ_AYZN01000002.1"/>
</dbReference>
<feature type="transmembrane region" description="Helical" evidence="6">
    <location>
        <begin position="338"/>
        <end position="359"/>
    </location>
</feature>
<dbReference type="Pfam" id="PF12698">
    <property type="entry name" value="ABC2_membrane_3"/>
    <property type="match status" value="1"/>
</dbReference>
<organism evidence="8 9">
    <name type="scientific">Lactobacillus pasteurii DSM 23907 = CRBIP 24.76</name>
    <dbReference type="NCBI Taxonomy" id="1423790"/>
    <lineage>
        <taxon>Bacteria</taxon>
        <taxon>Bacillati</taxon>
        <taxon>Bacillota</taxon>
        <taxon>Bacilli</taxon>
        <taxon>Lactobacillales</taxon>
        <taxon>Lactobacillaceae</taxon>
        <taxon>Lactobacillus</taxon>
    </lineage>
</organism>